<dbReference type="Gene3D" id="2.40.10.120">
    <property type="match status" value="1"/>
</dbReference>
<evidence type="ECO:0000256" key="5">
    <source>
        <dbReference type="ARBA" id="ARBA00022801"/>
    </source>
</evidence>
<dbReference type="SMART" id="SM00228">
    <property type="entry name" value="PDZ"/>
    <property type="match status" value="1"/>
</dbReference>
<dbReference type="InterPro" id="IPR011782">
    <property type="entry name" value="Pept_S1C_Do"/>
</dbReference>
<name>A0A5M8P4X9_9BACT</name>
<feature type="binding site" evidence="8">
    <location>
        <position position="131"/>
    </location>
    <ligand>
        <name>substrate</name>
    </ligand>
</feature>
<evidence type="ECO:0000313" key="11">
    <source>
        <dbReference type="EMBL" id="KAA6303569.1"/>
    </source>
</evidence>
<dbReference type="Pfam" id="PF13365">
    <property type="entry name" value="Trypsin_2"/>
    <property type="match status" value="1"/>
</dbReference>
<keyword evidence="9" id="KW-1133">Transmembrane helix</keyword>
<dbReference type="PANTHER" id="PTHR22939:SF129">
    <property type="entry name" value="SERINE PROTEASE HTRA2, MITOCHONDRIAL"/>
    <property type="match status" value="1"/>
</dbReference>
<dbReference type="InterPro" id="IPR001940">
    <property type="entry name" value="Peptidase_S1C"/>
</dbReference>
<keyword evidence="2 11" id="KW-0645">Protease</keyword>
<proteinExistence type="inferred from homology"/>
<keyword evidence="9" id="KW-0472">Membrane</keyword>
<evidence type="ECO:0000256" key="7">
    <source>
        <dbReference type="PIRSR" id="PIRSR611782-1"/>
    </source>
</evidence>
<feature type="domain" description="PDZ" evidence="10">
    <location>
        <begin position="279"/>
        <end position="385"/>
    </location>
</feature>
<protein>
    <submittedName>
        <fullName evidence="11">Periplasmic pH-dependent serine endoprotease DegQ</fullName>
        <ecNumber evidence="11">3.4.21.107</ecNumber>
    </submittedName>
</protein>
<feature type="active site" description="Charge relay system" evidence="7">
    <location>
        <position position="131"/>
    </location>
</feature>
<evidence type="ECO:0000256" key="2">
    <source>
        <dbReference type="ARBA" id="ARBA00022670"/>
    </source>
</evidence>
<dbReference type="InterPro" id="IPR001478">
    <property type="entry name" value="PDZ"/>
</dbReference>
<dbReference type="GO" id="GO:0004252">
    <property type="term" value="F:serine-type endopeptidase activity"/>
    <property type="evidence" value="ECO:0007669"/>
    <property type="project" value="InterPro"/>
</dbReference>
<dbReference type="PANTHER" id="PTHR22939">
    <property type="entry name" value="SERINE PROTEASE FAMILY S1C HTRA-RELATED"/>
    <property type="match status" value="1"/>
</dbReference>
<keyword evidence="9" id="KW-0812">Transmembrane</keyword>
<dbReference type="PRINTS" id="PR00834">
    <property type="entry name" value="PROTEASES2C"/>
</dbReference>
<evidence type="ECO:0000259" key="10">
    <source>
        <dbReference type="PROSITE" id="PS50106"/>
    </source>
</evidence>
<dbReference type="AlphaFoldDB" id="A0A5M8P4X9"/>
<dbReference type="Pfam" id="PF13180">
    <property type="entry name" value="PDZ_2"/>
    <property type="match status" value="1"/>
</dbReference>
<evidence type="ECO:0000313" key="12">
    <source>
        <dbReference type="Proteomes" id="UP000324575"/>
    </source>
</evidence>
<dbReference type="Proteomes" id="UP000324575">
    <property type="component" value="Unassembled WGS sequence"/>
</dbReference>
<keyword evidence="4" id="KW-0677">Repeat</keyword>
<evidence type="ECO:0000256" key="8">
    <source>
        <dbReference type="PIRSR" id="PIRSR611782-2"/>
    </source>
</evidence>
<dbReference type="PROSITE" id="PS50106">
    <property type="entry name" value="PDZ"/>
    <property type="match status" value="1"/>
</dbReference>
<dbReference type="SUPFAM" id="SSF50156">
    <property type="entry name" value="PDZ domain-like"/>
    <property type="match status" value="1"/>
</dbReference>
<evidence type="ECO:0000256" key="6">
    <source>
        <dbReference type="ARBA" id="ARBA00022825"/>
    </source>
</evidence>
<accession>A0A5M8P4X9</accession>
<dbReference type="EC" id="3.4.21.107" evidence="11"/>
<dbReference type="Gene3D" id="2.30.42.10">
    <property type="match status" value="2"/>
</dbReference>
<organism evidence="11 12">
    <name type="scientific">Candidatus Ordinivivax streblomastigis</name>
    <dbReference type="NCBI Taxonomy" id="2540710"/>
    <lineage>
        <taxon>Bacteria</taxon>
        <taxon>Pseudomonadati</taxon>
        <taxon>Bacteroidota</taxon>
        <taxon>Bacteroidia</taxon>
        <taxon>Bacteroidales</taxon>
        <taxon>Candidatus Ordinivivax</taxon>
    </lineage>
</organism>
<keyword evidence="6" id="KW-0720">Serine protease</keyword>
<evidence type="ECO:0000256" key="4">
    <source>
        <dbReference type="ARBA" id="ARBA00022737"/>
    </source>
</evidence>
<dbReference type="InterPro" id="IPR009003">
    <property type="entry name" value="Peptidase_S1_PA"/>
</dbReference>
<comment type="similarity">
    <text evidence="1">Belongs to the peptidase S1C family.</text>
</comment>
<dbReference type="EMBL" id="SNRX01000001">
    <property type="protein sequence ID" value="KAA6303569.1"/>
    <property type="molecule type" value="Genomic_DNA"/>
</dbReference>
<reference evidence="11 12" key="1">
    <citation type="submission" date="2019-03" db="EMBL/GenBank/DDBJ databases">
        <title>Single cell metagenomics reveals metabolic interactions within the superorganism composed of flagellate Streblomastix strix and complex community of Bacteroidetes bacteria on its surface.</title>
        <authorList>
            <person name="Treitli S.C."/>
            <person name="Kolisko M."/>
            <person name="Husnik F."/>
            <person name="Keeling P."/>
            <person name="Hampl V."/>
        </authorList>
    </citation>
    <scope>NUCLEOTIDE SEQUENCE [LARGE SCALE GENOMIC DNA]</scope>
    <source>
        <strain evidence="11">St1</strain>
    </source>
</reference>
<feature type="transmembrane region" description="Helical" evidence="9">
    <location>
        <begin position="6"/>
        <end position="27"/>
    </location>
</feature>
<keyword evidence="3" id="KW-0732">Signal</keyword>
<feature type="binding site" evidence="8">
    <location>
        <position position="161"/>
    </location>
    <ligand>
        <name>substrate</name>
    </ligand>
</feature>
<dbReference type="NCBIfam" id="TIGR02037">
    <property type="entry name" value="degP_htrA_DO"/>
    <property type="match status" value="1"/>
</dbReference>
<evidence type="ECO:0000256" key="9">
    <source>
        <dbReference type="SAM" id="Phobius"/>
    </source>
</evidence>
<evidence type="ECO:0000256" key="1">
    <source>
        <dbReference type="ARBA" id="ARBA00010541"/>
    </source>
</evidence>
<dbReference type="GO" id="GO:0006508">
    <property type="term" value="P:proteolysis"/>
    <property type="evidence" value="ECO:0007669"/>
    <property type="project" value="UniProtKB-KW"/>
</dbReference>
<evidence type="ECO:0000256" key="3">
    <source>
        <dbReference type="ARBA" id="ARBA00022729"/>
    </source>
</evidence>
<sequence length="505" mass="54872">MNWKTVFNFFLVSILSAGVAVGTYYYLDHKNTQSLSAAEFNQSGYHPVAYNLAVAENTDFTLAAEQSVNAVVHIKSVAKPTQNQRGNNRGYFDPFEFFFGGQTPQYQRQPRVGFGSGVIISTDGYIVTNNHVIEGADEIEVITNDERTFTAKLIGTDEATDVALLKIEGKDFPVIPFGNSDVLKVGEWVLAVGNPFNLTSTVTAGIVSAKGRGNIFSGYGQRGGSRAQDKVESFIQTDAAVNPGNSGGALVNTKGELVGINTAIYSETGNFVGYSFAVPISLVKKVVSDIREYGTVQRALLGVSVTELAALKESEPEKYEKLKVHEGVYVVGFSTKSSAEKAGIKEGDVITAINGNKLKSFSELRAEINRYSPGDVVEVQVNRAGSTKTYKVELKNDQGTTAIIKNRSVTEILGATFKDLSAEHKRNVGVNYGIEVANVTNGKLKELGIKEGFIILTANDTRLTSADSFVKIVESILKEDPDERALYIKGLYPNDRIRFYAIDLN</sequence>
<dbReference type="SUPFAM" id="SSF50494">
    <property type="entry name" value="Trypsin-like serine proteases"/>
    <property type="match status" value="1"/>
</dbReference>
<feature type="active site" description="Charge relay system" evidence="7">
    <location>
        <position position="161"/>
    </location>
</feature>
<dbReference type="InterPro" id="IPR025926">
    <property type="entry name" value="PDZ-like_dom"/>
</dbReference>
<keyword evidence="5 11" id="KW-0378">Hydrolase</keyword>
<dbReference type="Pfam" id="PF12812">
    <property type="entry name" value="PDZ_1"/>
    <property type="match status" value="1"/>
</dbReference>
<dbReference type="InterPro" id="IPR036034">
    <property type="entry name" value="PDZ_sf"/>
</dbReference>
<feature type="binding site" evidence="8">
    <location>
        <begin position="244"/>
        <end position="246"/>
    </location>
    <ligand>
        <name>substrate</name>
    </ligand>
</feature>
<feature type="active site" description="Charge relay system" evidence="7">
    <location>
        <position position="246"/>
    </location>
</feature>
<gene>
    <name evidence="11" type="ORF">EZS26_000120</name>
</gene>
<comment type="caution">
    <text evidence="11">The sequence shown here is derived from an EMBL/GenBank/DDBJ whole genome shotgun (WGS) entry which is preliminary data.</text>
</comment>